<organism evidence="1 2">
    <name type="scientific">Entomobacter blattae</name>
    <dbReference type="NCBI Taxonomy" id="2762277"/>
    <lineage>
        <taxon>Bacteria</taxon>
        <taxon>Pseudomonadati</taxon>
        <taxon>Pseudomonadota</taxon>
        <taxon>Alphaproteobacteria</taxon>
        <taxon>Acetobacterales</taxon>
        <taxon>Acetobacteraceae</taxon>
        <taxon>Entomobacter</taxon>
    </lineage>
</organism>
<proteinExistence type="predicted"/>
<keyword evidence="2" id="KW-1185">Reference proteome</keyword>
<name>A0A7H1NS56_9PROT</name>
<protein>
    <submittedName>
        <fullName evidence="1">Uncharacterized protein</fullName>
    </submittedName>
</protein>
<dbReference type="RefSeq" id="WP_203412867.1">
    <property type="nucleotide sequence ID" value="NZ_CP060244.1"/>
</dbReference>
<evidence type="ECO:0000313" key="2">
    <source>
        <dbReference type="Proteomes" id="UP000516349"/>
    </source>
</evidence>
<reference evidence="1 2" key="1">
    <citation type="submission" date="2020-08" db="EMBL/GenBank/DDBJ databases">
        <title>Complete genome sequence of Entomobacter blattae G55GP.</title>
        <authorList>
            <person name="Poehlein A."/>
            <person name="Guzman J."/>
            <person name="Daniel R."/>
            <person name="Vilcinskas A."/>
        </authorList>
    </citation>
    <scope>NUCLEOTIDE SEQUENCE [LARGE SCALE GENOMIC DNA]</scope>
    <source>
        <strain evidence="1 2">G55GP</strain>
    </source>
</reference>
<dbReference type="AlphaFoldDB" id="A0A7H1NS56"/>
<dbReference type="KEGG" id="ebla:JGUZn3_13910"/>
<dbReference type="EMBL" id="CP060244">
    <property type="protein sequence ID" value="QNT78616.1"/>
    <property type="molecule type" value="Genomic_DNA"/>
</dbReference>
<accession>A0A7H1NS56</accession>
<dbReference type="Proteomes" id="UP000516349">
    <property type="component" value="Chromosome"/>
</dbReference>
<evidence type="ECO:0000313" key="1">
    <source>
        <dbReference type="EMBL" id="QNT78616.1"/>
    </source>
</evidence>
<sequence length="117" mass="13146">MKIQKLQIGKIAGIVITLGIIMAENISQTYAADSYMAQALCFNGKNLLLGQTLMLRQGGIPIAEAKKPIYNMINANPDYQNFMIESVNFLYKNPDDLKKSLLNGKWTELCIHYVQGY</sequence>
<gene>
    <name evidence="1" type="ORF">JGUZn3_13910</name>
</gene>